<feature type="compositionally biased region" description="Basic residues" evidence="1">
    <location>
        <begin position="132"/>
        <end position="146"/>
    </location>
</feature>
<evidence type="ECO:0000256" key="1">
    <source>
        <dbReference type="SAM" id="MobiDB-lite"/>
    </source>
</evidence>
<protein>
    <submittedName>
        <fullName evidence="2">Uncharacterized protein</fullName>
    </submittedName>
</protein>
<dbReference type="EMBL" id="MN738798">
    <property type="protein sequence ID" value="QHT37509.1"/>
    <property type="molecule type" value="Genomic_DNA"/>
</dbReference>
<evidence type="ECO:0000313" key="2">
    <source>
        <dbReference type="EMBL" id="QHT37509.1"/>
    </source>
</evidence>
<sequence length="159" mass="19055">MNKTESIDLKNLVKEYKYESTTDKIRELKHSKIIREDITKMIELKKKYNRLKEKNLRNMVEKHCSFLYKNYTNIFNKIYKDNIDLNLFNKFLLVLEKIEEGECDQHQASVEVGKVLKEIYIDSAMREGNKLDKKKKKKPVKSRKAKSISWNEFKKMNGD</sequence>
<reference evidence="2" key="1">
    <citation type="journal article" date="2020" name="Nature">
        <title>Giant virus diversity and host interactions through global metagenomics.</title>
        <authorList>
            <person name="Schulz F."/>
            <person name="Roux S."/>
            <person name="Paez-Espino D."/>
            <person name="Jungbluth S."/>
            <person name="Walsh D.A."/>
            <person name="Denef V.J."/>
            <person name="McMahon K.D."/>
            <person name="Konstantinidis K.T."/>
            <person name="Eloe-Fadrosh E.A."/>
            <person name="Kyrpides N.C."/>
            <person name="Woyke T."/>
        </authorList>
    </citation>
    <scope>NUCLEOTIDE SEQUENCE</scope>
    <source>
        <strain evidence="2">GVMAG-S-ERX555997-44</strain>
    </source>
</reference>
<proteinExistence type="predicted"/>
<accession>A0A6C0FAC7</accession>
<organism evidence="2">
    <name type="scientific">viral metagenome</name>
    <dbReference type="NCBI Taxonomy" id="1070528"/>
    <lineage>
        <taxon>unclassified sequences</taxon>
        <taxon>metagenomes</taxon>
        <taxon>organismal metagenomes</taxon>
    </lineage>
</organism>
<name>A0A6C0FAC7_9ZZZZ</name>
<feature type="region of interest" description="Disordered" evidence="1">
    <location>
        <begin position="130"/>
        <end position="159"/>
    </location>
</feature>
<dbReference type="AlphaFoldDB" id="A0A6C0FAC7"/>